<dbReference type="InterPro" id="IPR016167">
    <property type="entry name" value="FAD-bd_PCMH_sub1"/>
</dbReference>
<evidence type="ECO:0000259" key="3">
    <source>
        <dbReference type="PROSITE" id="PS51387"/>
    </source>
</evidence>
<name>A0ABX1SDJ8_9PSEU</name>
<protein>
    <submittedName>
        <fullName evidence="4">FAD-binding protein</fullName>
    </submittedName>
</protein>
<dbReference type="Gene3D" id="3.30.465.10">
    <property type="match status" value="1"/>
</dbReference>
<dbReference type="InterPro" id="IPR016166">
    <property type="entry name" value="FAD-bd_PCMH"/>
</dbReference>
<sequence length="417" mass="43609">MWTNWSGGLECRPRATDRPLDEAGVVAAIARAADRGLRIRPVGAGRSWSPLSVTGDVQLDCSALTGVVAIGTDRVRVRAGATLAGLYAALAEHGRTLEVVPDTDAITVAGAIGTGTHGGGAAVGSLSALVTGARLIDGVGAVRRIEGPELDAVRVGLGALGVLTEVELRTVPAFLLHVHEEPGEAAELLGGGGVLDTHRWAEVELHVPSGEALARWGDPVDPDDAGGRAEPAHRDPVRAAATGSAEALGRMVSRLAPTLRRSARWGGAVTGPAYRLLPDSRPQRHELTEWAVPREALGPVLRELSAATTARGLELRAPIGIRVGAAETGWLHPASGRATAWIAVRSPRGVDPGPLFGLVGSVLGAADGRPHWAGRHDWTADEVELAYPRLGDFRAARDRLDPERRFANEHLTTLLGP</sequence>
<keyword evidence="1" id="KW-0560">Oxidoreductase</keyword>
<feature type="domain" description="FAD-binding PCMH-type" evidence="3">
    <location>
        <begin position="9"/>
        <end position="173"/>
    </location>
</feature>
<dbReference type="Proteomes" id="UP000820669">
    <property type="component" value="Unassembled WGS sequence"/>
</dbReference>
<comment type="caution">
    <text evidence="4">The sequence shown here is derived from an EMBL/GenBank/DDBJ whole genome shotgun (WGS) entry which is preliminary data.</text>
</comment>
<dbReference type="PANTHER" id="PTHR43762">
    <property type="entry name" value="L-GULONOLACTONE OXIDASE"/>
    <property type="match status" value="1"/>
</dbReference>
<dbReference type="PANTHER" id="PTHR43762:SF1">
    <property type="entry name" value="D-ARABINONO-1,4-LACTONE OXIDASE"/>
    <property type="match status" value="1"/>
</dbReference>
<dbReference type="InterPro" id="IPR010031">
    <property type="entry name" value="FAD_lactone_oxidase-like"/>
</dbReference>
<evidence type="ECO:0000313" key="5">
    <source>
        <dbReference type="Proteomes" id="UP000820669"/>
    </source>
</evidence>
<dbReference type="PIRSF" id="PIRSF000136">
    <property type="entry name" value="LGO_GLO"/>
    <property type="match status" value="1"/>
</dbReference>
<dbReference type="RefSeq" id="WP_169382420.1">
    <property type="nucleotide sequence ID" value="NZ_JAAXLA010000029.1"/>
</dbReference>
<feature type="region of interest" description="Disordered" evidence="2">
    <location>
        <begin position="221"/>
        <end position="244"/>
    </location>
</feature>
<dbReference type="Gene3D" id="3.30.43.10">
    <property type="entry name" value="Uridine Diphospho-n-acetylenolpyruvylglucosamine Reductase, domain 2"/>
    <property type="match status" value="1"/>
</dbReference>
<evidence type="ECO:0000313" key="4">
    <source>
        <dbReference type="EMBL" id="NMH98984.1"/>
    </source>
</evidence>
<dbReference type="Gene3D" id="3.30.70.2520">
    <property type="match status" value="1"/>
</dbReference>
<dbReference type="InterPro" id="IPR036318">
    <property type="entry name" value="FAD-bd_PCMH-like_sf"/>
</dbReference>
<evidence type="ECO:0000256" key="2">
    <source>
        <dbReference type="SAM" id="MobiDB-lite"/>
    </source>
</evidence>
<reference evidence="4 5" key="1">
    <citation type="submission" date="2020-04" db="EMBL/GenBank/DDBJ databases">
        <authorList>
            <person name="Klaysubun C."/>
            <person name="Duangmal K."/>
            <person name="Lipun K."/>
        </authorList>
    </citation>
    <scope>NUCLEOTIDE SEQUENCE [LARGE SCALE GENOMIC DNA]</scope>
    <source>
        <strain evidence="4 5">K10HN5</strain>
    </source>
</reference>
<organism evidence="4 5">
    <name type="scientific">Pseudonocardia acidicola</name>
    <dbReference type="NCBI Taxonomy" id="2724939"/>
    <lineage>
        <taxon>Bacteria</taxon>
        <taxon>Bacillati</taxon>
        <taxon>Actinomycetota</taxon>
        <taxon>Actinomycetes</taxon>
        <taxon>Pseudonocardiales</taxon>
        <taxon>Pseudonocardiaceae</taxon>
        <taxon>Pseudonocardia</taxon>
    </lineage>
</organism>
<dbReference type="SUPFAM" id="SSF56176">
    <property type="entry name" value="FAD-binding/transporter-associated domain-like"/>
    <property type="match status" value="1"/>
</dbReference>
<feature type="compositionally biased region" description="Basic and acidic residues" evidence="2">
    <location>
        <begin position="225"/>
        <end position="237"/>
    </location>
</feature>
<dbReference type="InterPro" id="IPR016169">
    <property type="entry name" value="FAD-bd_PCMH_sub2"/>
</dbReference>
<dbReference type="Pfam" id="PF01565">
    <property type="entry name" value="FAD_binding_4"/>
    <property type="match status" value="1"/>
</dbReference>
<dbReference type="InterPro" id="IPR007173">
    <property type="entry name" value="ALO_C"/>
</dbReference>
<dbReference type="Pfam" id="PF04030">
    <property type="entry name" value="ALO"/>
    <property type="match status" value="1"/>
</dbReference>
<proteinExistence type="predicted"/>
<keyword evidence="5" id="KW-1185">Reference proteome</keyword>
<accession>A0ABX1SDJ8</accession>
<evidence type="ECO:0000256" key="1">
    <source>
        <dbReference type="ARBA" id="ARBA00023002"/>
    </source>
</evidence>
<dbReference type="PROSITE" id="PS51387">
    <property type="entry name" value="FAD_PCMH"/>
    <property type="match status" value="1"/>
</dbReference>
<dbReference type="InterPro" id="IPR006094">
    <property type="entry name" value="Oxid_FAD_bind_N"/>
</dbReference>
<dbReference type="EMBL" id="JAAXLA010000029">
    <property type="protein sequence ID" value="NMH98984.1"/>
    <property type="molecule type" value="Genomic_DNA"/>
</dbReference>
<dbReference type="InterPro" id="IPR016171">
    <property type="entry name" value="Vanillyl_alc_oxidase_C-sub2"/>
</dbReference>
<gene>
    <name evidence="4" type="ORF">HF526_16950</name>
</gene>
<dbReference type="Gene3D" id="1.10.45.10">
    <property type="entry name" value="Vanillyl-alcohol Oxidase, Chain A, domain 4"/>
    <property type="match status" value="1"/>
</dbReference>